<evidence type="ECO:0000259" key="1">
    <source>
        <dbReference type="Pfam" id="PF01841"/>
    </source>
</evidence>
<keyword evidence="4" id="KW-1185">Reference proteome</keyword>
<feature type="domain" description="DUF3857" evidence="2">
    <location>
        <begin position="24"/>
        <end position="184"/>
    </location>
</feature>
<sequence>MHGTLELFPDSILEKEDKITLMEDFSVVYQSHIVLEIYNPSGLTHATTKLPEDALNKIQYFEANIIDLVSGKTIKKVKLKDLKSISYQDQISLYDDTQIKIFELEGIALPARVEISIQRSSSSNFFIEDWYPIMYYNQKVRKAKLELKYPRILGLRYKEQAINSAVSEIKASKDITLNWHLEDLSIIEFGSDEVIPVIEIAPQRFSLEGYTSNMASWEGLGAFIAQLNRQKDALPLNFADEVKQMVEGIEDEYEKVSVLYTYLQKNYRYVAISLGIGGWMPRPANEVVATKYGECKALSTLMKGMLSEVGIESQYTLVFAGDDHKPLDRDFPNNKFNHAMLRVPLKDGVIWLECTNSFLPAGFSGDFTMNRDVLVVTDKGGFLDRTPDYRQQAYNSIETIYEIELLGNGDARLKGLSKFSGFPSIGYLHLEKHGGEKQRRDYLNRELGGTGILIQNYSIEKVTIKEIPVTLINFDGMIQRFGQQTAKRIILPSHWKKLDPSMITNGVLNWKEEYIIRSERAVEMESNESNVKIESDFYSFHLESKVSSEGIKISNQLEINLPADASHETKEKLVTSINQEFLKHQLLLKKLE</sequence>
<reference evidence="3 4" key="1">
    <citation type="submission" date="2019-02" db="EMBL/GenBank/DDBJ databases">
        <title>Genomic Encyclopedia of Archaeal and Bacterial Type Strains, Phase II (KMG-II): from individual species to whole genera.</title>
        <authorList>
            <person name="Goeker M."/>
        </authorList>
    </citation>
    <scope>NUCLEOTIDE SEQUENCE [LARGE SCALE GENOMIC DNA]</scope>
    <source>
        <strain evidence="3 4">DSM 21411</strain>
    </source>
</reference>
<proteinExistence type="predicted"/>
<dbReference type="Gene3D" id="3.10.620.30">
    <property type="match status" value="1"/>
</dbReference>
<dbReference type="SUPFAM" id="SSF54001">
    <property type="entry name" value="Cysteine proteinases"/>
    <property type="match status" value="1"/>
</dbReference>
<gene>
    <name evidence="3" type="ORF">BC751_1146</name>
</gene>
<dbReference type="Pfam" id="PF01841">
    <property type="entry name" value="Transglut_core"/>
    <property type="match status" value="1"/>
</dbReference>
<accession>A0A4Q7PA42</accession>
<dbReference type="Pfam" id="PF12969">
    <property type="entry name" value="DUF3857"/>
    <property type="match status" value="1"/>
</dbReference>
<feature type="domain" description="Transglutaminase-like" evidence="1">
    <location>
        <begin position="243"/>
        <end position="352"/>
    </location>
</feature>
<dbReference type="InterPro" id="IPR002931">
    <property type="entry name" value="Transglutaminase-like"/>
</dbReference>
<protein>
    <submittedName>
        <fullName evidence="3">Transglutaminase superfamily protein</fullName>
    </submittedName>
</protein>
<organism evidence="3 4">
    <name type="scientific">Cecembia calidifontis</name>
    <dbReference type="NCBI Taxonomy" id="1187080"/>
    <lineage>
        <taxon>Bacteria</taxon>
        <taxon>Pseudomonadati</taxon>
        <taxon>Bacteroidota</taxon>
        <taxon>Cytophagia</taxon>
        <taxon>Cytophagales</taxon>
        <taxon>Cyclobacteriaceae</taxon>
        <taxon>Cecembia</taxon>
    </lineage>
</organism>
<evidence type="ECO:0000313" key="4">
    <source>
        <dbReference type="Proteomes" id="UP000292209"/>
    </source>
</evidence>
<name>A0A4Q7PA42_9BACT</name>
<dbReference type="Proteomes" id="UP000292209">
    <property type="component" value="Unassembled WGS sequence"/>
</dbReference>
<dbReference type="AlphaFoldDB" id="A0A4Q7PA42"/>
<dbReference type="InterPro" id="IPR038765">
    <property type="entry name" value="Papain-like_cys_pep_sf"/>
</dbReference>
<dbReference type="Gene3D" id="2.60.40.3140">
    <property type="match status" value="1"/>
</dbReference>
<evidence type="ECO:0000259" key="2">
    <source>
        <dbReference type="Pfam" id="PF12969"/>
    </source>
</evidence>
<comment type="caution">
    <text evidence="3">The sequence shown here is derived from an EMBL/GenBank/DDBJ whole genome shotgun (WGS) entry which is preliminary data.</text>
</comment>
<dbReference type="InterPro" id="IPR024618">
    <property type="entry name" value="DUF3857"/>
</dbReference>
<evidence type="ECO:0000313" key="3">
    <source>
        <dbReference type="EMBL" id="RZS95612.1"/>
    </source>
</evidence>
<dbReference type="EMBL" id="SGXG01000001">
    <property type="protein sequence ID" value="RZS95612.1"/>
    <property type="molecule type" value="Genomic_DNA"/>
</dbReference>